<dbReference type="PANTHER" id="PTHR30563:SF0">
    <property type="entry name" value="DNA RECOMBINATION PROTEIN RMUC"/>
    <property type="match status" value="1"/>
</dbReference>
<dbReference type="KEGG" id="ttu:TERTU_1630"/>
<dbReference type="EMBL" id="CP001614">
    <property type="protein sequence ID" value="ACR12646.1"/>
    <property type="molecule type" value="Genomic_DNA"/>
</dbReference>
<proteinExistence type="inferred from homology"/>
<dbReference type="OrthoDB" id="9765111at2"/>
<dbReference type="Pfam" id="PF02646">
    <property type="entry name" value="RmuC"/>
    <property type="match status" value="1"/>
</dbReference>
<dbReference type="InterPro" id="IPR003798">
    <property type="entry name" value="DNA_recombination_RmuC"/>
</dbReference>
<protein>
    <recommendedName>
        <fullName evidence="10">DNA recombination protein RmuC</fullName>
    </recommendedName>
</protein>
<accession>C5BTY2</accession>
<dbReference type="STRING" id="377629.TERTU_1630"/>
<dbReference type="PANTHER" id="PTHR30563">
    <property type="entry name" value="DNA RECOMBINATION PROTEIN RMUC"/>
    <property type="match status" value="1"/>
</dbReference>
<evidence type="ECO:0008006" key="10">
    <source>
        <dbReference type="Google" id="ProtNLM"/>
    </source>
</evidence>
<keyword evidence="7" id="KW-0812">Transmembrane</keyword>
<reference evidence="8 9" key="1">
    <citation type="journal article" date="2009" name="PLoS ONE">
        <title>The complete genome of Teredinibacter turnerae T7901: an intracellular endosymbiont of marine wood-boring bivalves (shipworms).</title>
        <authorList>
            <person name="Yang J.C."/>
            <person name="Madupu R."/>
            <person name="Durkin A.S."/>
            <person name="Ekborg N.A."/>
            <person name="Pedamallu C.S."/>
            <person name="Hostetler J.B."/>
            <person name="Radune D."/>
            <person name="Toms B.S."/>
            <person name="Henrissat B."/>
            <person name="Coutinho P.M."/>
            <person name="Schwarz S."/>
            <person name="Field L."/>
            <person name="Trindade-Silva A.E."/>
            <person name="Soares C.A.G."/>
            <person name="Elshahawi S."/>
            <person name="Hanora A."/>
            <person name="Schmidt E.W."/>
            <person name="Haygood M.G."/>
            <person name="Posfai J."/>
            <person name="Benner J."/>
            <person name="Madinger C."/>
            <person name="Nove J."/>
            <person name="Anton B."/>
            <person name="Chaudhary K."/>
            <person name="Foster J."/>
            <person name="Holman A."/>
            <person name="Kumar S."/>
            <person name="Lessard P.A."/>
            <person name="Luyten Y.A."/>
            <person name="Slatko B."/>
            <person name="Wood N."/>
            <person name="Wu B."/>
            <person name="Teplitski M."/>
            <person name="Mougous J.D."/>
            <person name="Ward N."/>
            <person name="Eisen J.A."/>
            <person name="Badger J.H."/>
            <person name="Distel D.L."/>
        </authorList>
    </citation>
    <scope>NUCLEOTIDE SEQUENCE [LARGE SCALE GENOMIC DNA]</scope>
    <source>
        <strain evidence="9">ATCC 39867 / T7901</strain>
    </source>
</reference>
<evidence type="ECO:0000256" key="1">
    <source>
        <dbReference type="ARBA" id="ARBA00003416"/>
    </source>
</evidence>
<sequence>MFDISQPQFLHLLYAFLAGIAFVMPLSVLVFWVRLAAREKSIVEELQLSKDADERAQIDSLHQKDIAIARLEAELESTRLSVGALREELSEAKEYRSKYVQMETRFEEQRERLDKEKSLLEEAREKLFREFELSANKLFETKQEKFTVNTRQNMESILSPFKEQLKAFNQRVEDVYHKENSQRNQLVGQIAELQKQTQKISSEANNLAAALKGDNKTQGNWGEIVLERLLEQSGLQKGSEYETQRQYSSEEGRRFRPDVIVHLPEGKDIVIDAKVSLTDYERYCQLEDRAEQESALKKHVDSLRAHIKGLSLKNYEQLEGVRTLDFVFIFIPIEAAYIAAMQFAPGLFKEGYDRNIVLVSPSSLMVALRTVETLWRYEKQNKNAEKIAESAGKLYDQFVLLISAMEEVGQYIGKTSQSYDKAIKRLSTGRGNLVKRAEDLRVLGAKTSRQLPDHLKDDAGDSALELENSPGNTSKEE</sequence>
<evidence type="ECO:0000256" key="6">
    <source>
        <dbReference type="SAM" id="MobiDB-lite"/>
    </source>
</evidence>
<comment type="similarity">
    <text evidence="2">Belongs to the RmuC family.</text>
</comment>
<comment type="function">
    <text evidence="1">Involved in DNA recombination.</text>
</comment>
<keyword evidence="3 5" id="KW-0175">Coiled coil</keyword>
<feature type="region of interest" description="Disordered" evidence="6">
    <location>
        <begin position="449"/>
        <end position="477"/>
    </location>
</feature>
<evidence type="ECO:0000256" key="5">
    <source>
        <dbReference type="SAM" id="Coils"/>
    </source>
</evidence>
<dbReference type="HOGENOM" id="CLU_024057_0_0_6"/>
<feature type="coiled-coil region" evidence="5">
    <location>
        <begin position="68"/>
        <end position="130"/>
    </location>
</feature>
<evidence type="ECO:0000256" key="2">
    <source>
        <dbReference type="ARBA" id="ARBA00009840"/>
    </source>
</evidence>
<keyword evidence="7" id="KW-1133">Transmembrane helix</keyword>
<dbReference type="GO" id="GO:0006310">
    <property type="term" value="P:DNA recombination"/>
    <property type="evidence" value="ECO:0007669"/>
    <property type="project" value="UniProtKB-KW"/>
</dbReference>
<name>C5BTY2_TERTT</name>
<evidence type="ECO:0000313" key="8">
    <source>
        <dbReference type="EMBL" id="ACR12646.1"/>
    </source>
</evidence>
<organism evidence="8 9">
    <name type="scientific">Teredinibacter turnerae (strain ATCC 39867 / T7901)</name>
    <dbReference type="NCBI Taxonomy" id="377629"/>
    <lineage>
        <taxon>Bacteria</taxon>
        <taxon>Pseudomonadati</taxon>
        <taxon>Pseudomonadota</taxon>
        <taxon>Gammaproteobacteria</taxon>
        <taxon>Cellvibrionales</taxon>
        <taxon>Cellvibrionaceae</taxon>
        <taxon>Teredinibacter</taxon>
    </lineage>
</organism>
<feature type="coiled-coil region" evidence="5">
    <location>
        <begin position="176"/>
        <end position="210"/>
    </location>
</feature>
<dbReference type="Proteomes" id="UP000009080">
    <property type="component" value="Chromosome"/>
</dbReference>
<evidence type="ECO:0000256" key="3">
    <source>
        <dbReference type="ARBA" id="ARBA00023054"/>
    </source>
</evidence>
<evidence type="ECO:0000313" key="9">
    <source>
        <dbReference type="Proteomes" id="UP000009080"/>
    </source>
</evidence>
<dbReference type="AlphaFoldDB" id="C5BTY2"/>
<dbReference type="RefSeq" id="WP_015818758.1">
    <property type="nucleotide sequence ID" value="NC_012997.1"/>
</dbReference>
<keyword evidence="4" id="KW-0233">DNA recombination</keyword>
<evidence type="ECO:0000256" key="4">
    <source>
        <dbReference type="ARBA" id="ARBA00023172"/>
    </source>
</evidence>
<keyword evidence="9" id="KW-1185">Reference proteome</keyword>
<keyword evidence="7" id="KW-0472">Membrane</keyword>
<feature type="transmembrane region" description="Helical" evidence="7">
    <location>
        <begin position="12"/>
        <end position="33"/>
    </location>
</feature>
<dbReference type="eggNOG" id="COG1322">
    <property type="taxonomic scope" value="Bacteria"/>
</dbReference>
<gene>
    <name evidence="8" type="ordered locus">TERTU_1630</name>
</gene>
<evidence type="ECO:0000256" key="7">
    <source>
        <dbReference type="SAM" id="Phobius"/>
    </source>
</evidence>
<feature type="transmembrane region" description="Helical" evidence="7">
    <location>
        <begin position="323"/>
        <end position="344"/>
    </location>
</feature>